<dbReference type="AlphaFoldDB" id="A0A163ABK2"/>
<dbReference type="PANTHER" id="PTHR23079">
    <property type="entry name" value="RNA-DEPENDENT RNA POLYMERASE"/>
    <property type="match status" value="1"/>
</dbReference>
<feature type="domain" description="RDRP core" evidence="2">
    <location>
        <begin position="251"/>
        <end position="875"/>
    </location>
</feature>
<keyword evidence="1 3" id="KW-0696">RNA-directed RNA polymerase</keyword>
<gene>
    <name evidence="3" type="primary">RdRP-1b</name>
    <name evidence="3" type="ORF">PHYBLDRAFT_65575</name>
</gene>
<keyword evidence="1" id="KW-0808">Transferase</keyword>
<dbReference type="EC" id="2.7.7.48" evidence="1"/>
<reference evidence="4" key="1">
    <citation type="submission" date="2015-06" db="EMBL/GenBank/DDBJ databases">
        <title>Expansion of signal transduction pathways in fungi by whole-genome duplication.</title>
        <authorList>
            <consortium name="DOE Joint Genome Institute"/>
            <person name="Corrochano L.M."/>
            <person name="Kuo A."/>
            <person name="Marcet-Houben M."/>
            <person name="Polaino S."/>
            <person name="Salamov A."/>
            <person name="Villalobos J.M."/>
            <person name="Alvarez M.I."/>
            <person name="Avalos J."/>
            <person name="Benito E.P."/>
            <person name="Benoit I."/>
            <person name="Burger G."/>
            <person name="Camino L.P."/>
            <person name="Canovas D."/>
            <person name="Cerda-Olmedo E."/>
            <person name="Cheng J.-F."/>
            <person name="Dominguez A."/>
            <person name="Elias M."/>
            <person name="Eslava A.P."/>
            <person name="Glaser F."/>
            <person name="Grimwood J."/>
            <person name="Gutierrez G."/>
            <person name="Heitman J."/>
            <person name="Henrissat B."/>
            <person name="Iturriaga E.A."/>
            <person name="Lang B.F."/>
            <person name="Lavin J.L."/>
            <person name="Lee S."/>
            <person name="Li W."/>
            <person name="Lindquist E."/>
            <person name="Lopez-Garcia S."/>
            <person name="Luque E.M."/>
            <person name="Marcos A.T."/>
            <person name="Martin J."/>
            <person name="McCluskey K."/>
            <person name="Medina H.R."/>
            <person name="Miralles-Duran A."/>
            <person name="Miyazaki A."/>
            <person name="Munoz-Torres E."/>
            <person name="Oguiza J.A."/>
            <person name="Ohm R."/>
            <person name="Olmedo M."/>
            <person name="Orejas M."/>
            <person name="Ortiz-Castellanos L."/>
            <person name="Pisabarro A.G."/>
            <person name="Rodriguez-Romero J."/>
            <person name="Ruiz-Herrera J."/>
            <person name="Ruiz-Vazquez R."/>
            <person name="Sanz C."/>
            <person name="Schackwitz W."/>
            <person name="Schmutz J."/>
            <person name="Shahriari M."/>
            <person name="Shelest E."/>
            <person name="Silva-Franco F."/>
            <person name="Soanes D."/>
            <person name="Syed K."/>
            <person name="Tagua V.G."/>
            <person name="Talbot N.J."/>
            <person name="Thon M."/>
            <person name="De vries R.P."/>
            <person name="Wiebenga A."/>
            <person name="Yadav J.S."/>
            <person name="Braun E.L."/>
            <person name="Baker S."/>
            <person name="Garre V."/>
            <person name="Horwitz B."/>
            <person name="Torres-Martinez S."/>
            <person name="Idnurm A."/>
            <person name="Herrera-Estrella A."/>
            <person name="Gabaldon T."/>
            <person name="Grigoriev I.V."/>
        </authorList>
    </citation>
    <scope>NUCLEOTIDE SEQUENCE [LARGE SCALE GENOMIC DNA]</scope>
    <source>
        <strain evidence="4">NRRL 1555(-)</strain>
    </source>
</reference>
<evidence type="ECO:0000313" key="4">
    <source>
        <dbReference type="Proteomes" id="UP000077315"/>
    </source>
</evidence>
<dbReference type="GO" id="GO:0003723">
    <property type="term" value="F:RNA binding"/>
    <property type="evidence" value="ECO:0007669"/>
    <property type="project" value="UniProtKB-KW"/>
</dbReference>
<keyword evidence="1" id="KW-0694">RNA-binding</keyword>
<dbReference type="InParanoid" id="A0A163ABK2"/>
<dbReference type="VEuPathDB" id="FungiDB:PHYBLDRAFT_65575"/>
<organism evidence="3 4">
    <name type="scientific">Phycomyces blakesleeanus (strain ATCC 8743b / DSM 1359 / FGSC 10004 / NBRC 33097 / NRRL 1555)</name>
    <dbReference type="NCBI Taxonomy" id="763407"/>
    <lineage>
        <taxon>Eukaryota</taxon>
        <taxon>Fungi</taxon>
        <taxon>Fungi incertae sedis</taxon>
        <taxon>Mucoromycota</taxon>
        <taxon>Mucoromycotina</taxon>
        <taxon>Mucoromycetes</taxon>
        <taxon>Mucorales</taxon>
        <taxon>Phycomycetaceae</taxon>
        <taxon>Phycomyces</taxon>
    </lineage>
</organism>
<dbReference type="PANTHER" id="PTHR23079:SF14">
    <property type="entry name" value="RNA-DEPENDENT RNA POLYMERASE"/>
    <property type="match status" value="1"/>
</dbReference>
<dbReference type="InterPro" id="IPR057596">
    <property type="entry name" value="RDRP_core"/>
</dbReference>
<dbReference type="Pfam" id="PF05183">
    <property type="entry name" value="RdRP"/>
    <property type="match status" value="1"/>
</dbReference>
<evidence type="ECO:0000259" key="2">
    <source>
        <dbReference type="Pfam" id="PF05183"/>
    </source>
</evidence>
<evidence type="ECO:0000256" key="1">
    <source>
        <dbReference type="RuleBase" id="RU363098"/>
    </source>
</evidence>
<comment type="similarity">
    <text evidence="1">Belongs to the RdRP family.</text>
</comment>
<proteinExistence type="inferred from homology"/>
<dbReference type="OrthoDB" id="10055769at2759"/>
<dbReference type="Proteomes" id="UP000077315">
    <property type="component" value="Unassembled WGS sequence"/>
</dbReference>
<comment type="catalytic activity">
    <reaction evidence="1">
        <text>RNA(n) + a ribonucleoside 5'-triphosphate = RNA(n+1) + diphosphate</text>
        <dbReference type="Rhea" id="RHEA:21248"/>
        <dbReference type="Rhea" id="RHEA-COMP:14527"/>
        <dbReference type="Rhea" id="RHEA-COMP:17342"/>
        <dbReference type="ChEBI" id="CHEBI:33019"/>
        <dbReference type="ChEBI" id="CHEBI:61557"/>
        <dbReference type="ChEBI" id="CHEBI:140395"/>
        <dbReference type="EC" id="2.7.7.48"/>
    </reaction>
</comment>
<dbReference type="GO" id="GO:0031380">
    <property type="term" value="C:nuclear RNA-directed RNA polymerase complex"/>
    <property type="evidence" value="ECO:0007669"/>
    <property type="project" value="TreeGrafter"/>
</dbReference>
<name>A0A163ABK2_PHYB8</name>
<dbReference type="GeneID" id="29002391"/>
<dbReference type="InterPro" id="IPR007855">
    <property type="entry name" value="RDRP"/>
</dbReference>
<dbReference type="RefSeq" id="XP_018290421.1">
    <property type="nucleotide sequence ID" value="XM_018441485.1"/>
</dbReference>
<keyword evidence="4" id="KW-1185">Reference proteome</keyword>
<protein>
    <recommendedName>
        <fullName evidence="1">RNA-dependent RNA polymerase</fullName>
        <ecNumber evidence="1">2.7.7.48</ecNumber>
    </recommendedName>
</protein>
<sequence length="1112" mass="126783">MLSPEVERCAKQIYTHLSQRERIANLTEPLESLPEEIQKMNQLHSLKPDTLNIVARHFLQWKPKDTQKSIKDLISRLDSVISGLRLNDTLPSLTLQPNAVHVPQPLEVTTSSLSNTKSIYCSSPTSAHTIPTINGCNILCSPETNVLASLPWILKFDIGRFLLLKKLTFSDIPNTVIEEILSVGKKEPREVFSVMIKWYETRKLTHPDTLSYAKVEQCPEVVWNCTETYVKNRSVRYFGTVFLSSKTPALTLRVPKTTASNRLFRKFGDDRFLEFKLLKNSRPTTIKDSLNYFLTPLLFMNRVFRFLFIKEDRLVFFATEGEGLQPISIRQVVNWHIPLKENAAMTISKFASRMSLGYSNSTSTVVFQADMIKYIDDIHAQAEGEEETVMTDGCGIISCAAMRKIMGSQYIEELPCAIQGRIAGAKGVWILTPEIEFESGEWIKIRASQNKFKTCLPQADMDYQTDPIHFTFDLVKTSICIYPSKLNTQFIQAISAGGVPKDAFTKILHEYLQKLVTIVLESKNIKVLRDWVIKTGAVMNARWEVEAVEQDVWRDTLSDTWLTDYAPTEDTLSPDILTASSGKANYWRYNAYSGLPASLYDSAVRMIDSGFDLTNPFLANKITNIFRDTMRMVMSKYRIEVQQSCTLTCVPDPTGMLEEGEIFFQLSRRRVDEKSAIKSSIVLGDVLVTRNPCGLKSDVQKVTAVDCPGLRMYTDIVIFPVKGLRSLASKLSGGDYDGDIVFCCWDERLVKPFTNSPILPTPEKAKAAFEQNMNTISQVVFKHTEDTFQERMLQENFISVAIPDGILGKYDNWRTNLAEDTSFDNEDVNYLAHMCARLVDASKQGLTIKPSVLQKDRSDFLKIPQSRWFSDKVSRQREKDIHTSVEEVQESNVSNRPSTTTMDFLHETLLAEVEKFTRYSESVFQEKDVKLKDSALERPWLEAMAMAIDDKDAELQADLKAIQSCVDKNIHTYTCDAKQLWLRRQQKFTAKHDPGRKSETFYEDEDQFNTAFELEEHAAKEFHHFPDPVTFASSVFHYDLEINHGMMIQKIKASYAYIKTIQSGKFSKYCYVVAYDALRRIKADSCGNNSRGLCESVVPSIFQALNVDKYWI</sequence>
<dbReference type="GO" id="GO:0003968">
    <property type="term" value="F:RNA-directed RNA polymerase activity"/>
    <property type="evidence" value="ECO:0007669"/>
    <property type="project" value="UniProtKB-KW"/>
</dbReference>
<dbReference type="EMBL" id="KV440983">
    <property type="protein sequence ID" value="OAD72381.1"/>
    <property type="molecule type" value="Genomic_DNA"/>
</dbReference>
<keyword evidence="1" id="KW-0548">Nucleotidyltransferase</keyword>
<accession>A0A163ABK2</accession>
<dbReference type="STRING" id="763407.A0A163ABK2"/>
<dbReference type="GO" id="GO:0030422">
    <property type="term" value="P:siRNA processing"/>
    <property type="evidence" value="ECO:0007669"/>
    <property type="project" value="TreeGrafter"/>
</dbReference>
<evidence type="ECO:0000313" key="3">
    <source>
        <dbReference type="EMBL" id="OAD72381.1"/>
    </source>
</evidence>